<feature type="non-terminal residue" evidence="6">
    <location>
        <position position="1"/>
    </location>
</feature>
<keyword evidence="3 5" id="KW-1133">Transmembrane helix</keyword>
<gene>
    <name evidence="6" type="ORF">PCOR1329_LOCUS81559</name>
</gene>
<organism evidence="6 7">
    <name type="scientific">Prorocentrum cordatum</name>
    <dbReference type="NCBI Taxonomy" id="2364126"/>
    <lineage>
        <taxon>Eukaryota</taxon>
        <taxon>Sar</taxon>
        <taxon>Alveolata</taxon>
        <taxon>Dinophyceae</taxon>
        <taxon>Prorocentrales</taxon>
        <taxon>Prorocentraceae</taxon>
        <taxon>Prorocentrum</taxon>
    </lineage>
</organism>
<feature type="transmembrane region" description="Helical" evidence="5">
    <location>
        <begin position="121"/>
        <end position="143"/>
    </location>
</feature>
<keyword evidence="2 5" id="KW-0812">Transmembrane</keyword>
<dbReference type="EMBL" id="CAUYUJ010021643">
    <property type="protein sequence ID" value="CAK0906117.1"/>
    <property type="molecule type" value="Genomic_DNA"/>
</dbReference>
<evidence type="ECO:0000313" key="7">
    <source>
        <dbReference type="Proteomes" id="UP001189429"/>
    </source>
</evidence>
<feature type="transmembrane region" description="Helical" evidence="5">
    <location>
        <begin position="163"/>
        <end position="192"/>
    </location>
</feature>
<reference evidence="6" key="1">
    <citation type="submission" date="2023-10" db="EMBL/GenBank/DDBJ databases">
        <authorList>
            <person name="Chen Y."/>
            <person name="Shah S."/>
            <person name="Dougan E. K."/>
            <person name="Thang M."/>
            <person name="Chan C."/>
        </authorList>
    </citation>
    <scope>NUCLEOTIDE SEQUENCE [LARGE SCALE GENOMIC DNA]</scope>
</reference>
<feature type="transmembrane region" description="Helical" evidence="5">
    <location>
        <begin position="89"/>
        <end position="109"/>
    </location>
</feature>
<evidence type="ECO:0000256" key="2">
    <source>
        <dbReference type="ARBA" id="ARBA00022692"/>
    </source>
</evidence>
<name>A0ABN9Y104_9DINO</name>
<evidence type="ECO:0000256" key="1">
    <source>
        <dbReference type="ARBA" id="ARBA00004141"/>
    </source>
</evidence>
<dbReference type="Pfam" id="PF13520">
    <property type="entry name" value="AA_permease_2"/>
    <property type="match status" value="1"/>
</dbReference>
<comment type="subcellular location">
    <subcellularLocation>
        <location evidence="1">Membrane</location>
        <topology evidence="1">Multi-pass membrane protein</topology>
    </subcellularLocation>
</comment>
<evidence type="ECO:0000256" key="4">
    <source>
        <dbReference type="ARBA" id="ARBA00023136"/>
    </source>
</evidence>
<evidence type="ECO:0000256" key="5">
    <source>
        <dbReference type="SAM" id="Phobius"/>
    </source>
</evidence>
<sequence length="217" mass="22872">ARAGAGADAARSGFPGWGETSIYDDALVHLPVPTHHDGHGLGEFLSTAICGNDITSSCFYVVGAMAHAAGVYAPIGAVFAAVTLWLFRWVYTEAVTALPFNGGIYNILLNTLGSKKTAATVATLTMMSYMATAVVSALSAGSYVQSLVDSSKTDPMESGNYCIPIALGLIAFFCGLKLIGISESAVVAAVMFTMVREFDHDRHLLPAMKAKVRESHF</sequence>
<evidence type="ECO:0000313" key="6">
    <source>
        <dbReference type="EMBL" id="CAK0906117.1"/>
    </source>
</evidence>
<keyword evidence="4 5" id="KW-0472">Membrane</keyword>
<dbReference type="Gene3D" id="1.20.1740.10">
    <property type="entry name" value="Amino acid/polyamine transporter I"/>
    <property type="match status" value="1"/>
</dbReference>
<dbReference type="Proteomes" id="UP001189429">
    <property type="component" value="Unassembled WGS sequence"/>
</dbReference>
<accession>A0ABN9Y104</accession>
<evidence type="ECO:0000256" key="3">
    <source>
        <dbReference type="ARBA" id="ARBA00022989"/>
    </source>
</evidence>
<protein>
    <submittedName>
        <fullName evidence="6">Uncharacterized protein</fullName>
    </submittedName>
</protein>
<dbReference type="PANTHER" id="PTHR43243:SF11">
    <property type="entry name" value="AMINO ACID PERMEASE_ SLC12A DOMAIN-CONTAINING PROTEIN"/>
    <property type="match status" value="1"/>
</dbReference>
<comment type="caution">
    <text evidence="6">The sequence shown here is derived from an EMBL/GenBank/DDBJ whole genome shotgun (WGS) entry which is preliminary data.</text>
</comment>
<keyword evidence="7" id="KW-1185">Reference proteome</keyword>
<dbReference type="PANTHER" id="PTHR43243">
    <property type="entry name" value="INNER MEMBRANE TRANSPORTER YGJI-RELATED"/>
    <property type="match status" value="1"/>
</dbReference>
<proteinExistence type="predicted"/>
<feature type="transmembrane region" description="Helical" evidence="5">
    <location>
        <begin position="59"/>
        <end position="83"/>
    </location>
</feature>
<dbReference type="InterPro" id="IPR002293">
    <property type="entry name" value="AA/rel_permease1"/>
</dbReference>